<evidence type="ECO:0000313" key="3">
    <source>
        <dbReference type="Proteomes" id="UP000030764"/>
    </source>
</evidence>
<keyword evidence="3" id="KW-1185">Reference proteome</keyword>
<dbReference type="Proteomes" id="UP000030758">
    <property type="component" value="Unassembled WGS sequence"/>
</dbReference>
<name>A0A085M1Q4_9BILA</name>
<reference evidence="1 3" key="1">
    <citation type="journal article" date="2014" name="Nat. Genet.">
        <title>Genome and transcriptome of the porcine whipworm Trichuris suis.</title>
        <authorList>
            <person name="Jex A.R."/>
            <person name="Nejsum P."/>
            <person name="Schwarz E.M."/>
            <person name="Hu L."/>
            <person name="Young N.D."/>
            <person name="Hall R.S."/>
            <person name="Korhonen P.K."/>
            <person name="Liao S."/>
            <person name="Thamsborg S."/>
            <person name="Xia J."/>
            <person name="Xu P."/>
            <person name="Wang S."/>
            <person name="Scheerlinck J.P."/>
            <person name="Hofmann A."/>
            <person name="Sternberg P.W."/>
            <person name="Wang J."/>
            <person name="Gasser R.B."/>
        </authorList>
    </citation>
    <scope>NUCLEOTIDE SEQUENCE [LARGE SCALE GENOMIC DNA]</scope>
    <source>
        <strain evidence="2">DCEP-RM93F</strain>
        <strain evidence="1">DCEP-RM93M</strain>
    </source>
</reference>
<protein>
    <submittedName>
        <fullName evidence="1">Uncharacterized protein</fullName>
    </submittedName>
</protein>
<dbReference type="Proteomes" id="UP000030764">
    <property type="component" value="Unassembled WGS sequence"/>
</dbReference>
<proteinExistence type="predicted"/>
<dbReference type="AlphaFoldDB" id="A0A085M1Q4"/>
<dbReference type="EMBL" id="KL367495">
    <property type="protein sequence ID" value="KFD69456.1"/>
    <property type="molecule type" value="Genomic_DNA"/>
</dbReference>
<evidence type="ECO:0000313" key="2">
    <source>
        <dbReference type="EMBL" id="KFD69456.1"/>
    </source>
</evidence>
<dbReference type="EMBL" id="KL363242">
    <property type="protein sequence ID" value="KFD51150.1"/>
    <property type="molecule type" value="Genomic_DNA"/>
</dbReference>
<accession>A0A085M1Q4</accession>
<gene>
    <name evidence="1" type="ORF">M513_07914</name>
    <name evidence="2" type="ORF">M514_07914</name>
</gene>
<sequence length="76" mass="8662">MDISIPYEKKDSLMRRHKEKCQKYLCLSEAARELTGATEFSILALVTGARGAWCRSNDKSLRELCLNLSQNKKSLL</sequence>
<evidence type="ECO:0000313" key="1">
    <source>
        <dbReference type="EMBL" id="KFD51150.1"/>
    </source>
</evidence>
<organism evidence="1 3">
    <name type="scientific">Trichuris suis</name>
    <name type="common">pig whipworm</name>
    <dbReference type="NCBI Taxonomy" id="68888"/>
    <lineage>
        <taxon>Eukaryota</taxon>
        <taxon>Metazoa</taxon>
        <taxon>Ecdysozoa</taxon>
        <taxon>Nematoda</taxon>
        <taxon>Enoplea</taxon>
        <taxon>Dorylaimia</taxon>
        <taxon>Trichinellida</taxon>
        <taxon>Trichuridae</taxon>
        <taxon>Trichuris</taxon>
    </lineage>
</organism>